<gene>
    <name evidence="3" type="primary">LOC105359935</name>
</gene>
<sequence length="76" mass="8436">MHMAERTDVDAPAGGKGGTLKFIRALTNLTKEAGSVVHMRCEIVGDPPPTKIRWFKNEAPVNEEPDRIIIKKINPQ</sequence>
<dbReference type="SUPFAM" id="SSF48726">
    <property type="entry name" value="Immunoglobulin"/>
    <property type="match status" value="1"/>
</dbReference>
<accession>A0AAJ6VMB6</accession>
<evidence type="ECO:0000313" key="2">
    <source>
        <dbReference type="Proteomes" id="UP000695007"/>
    </source>
</evidence>
<dbReference type="Proteomes" id="UP000695007">
    <property type="component" value="Unplaced"/>
</dbReference>
<dbReference type="InterPro" id="IPR007110">
    <property type="entry name" value="Ig-like_dom"/>
</dbReference>
<evidence type="ECO:0000313" key="3">
    <source>
        <dbReference type="RefSeq" id="XP_011495008.1"/>
    </source>
</evidence>
<dbReference type="Gene3D" id="2.60.40.10">
    <property type="entry name" value="Immunoglobulins"/>
    <property type="match status" value="1"/>
</dbReference>
<dbReference type="InterPro" id="IPR013783">
    <property type="entry name" value="Ig-like_fold"/>
</dbReference>
<dbReference type="KEGG" id="csol:105359935"/>
<dbReference type="PROSITE" id="PS50835">
    <property type="entry name" value="IG_LIKE"/>
    <property type="match status" value="1"/>
</dbReference>
<dbReference type="GeneID" id="105359935"/>
<dbReference type="RefSeq" id="XP_011495008.1">
    <property type="nucleotide sequence ID" value="XM_011496706.1"/>
</dbReference>
<proteinExistence type="predicted"/>
<protein>
    <submittedName>
        <fullName evidence="3">Tyrosine-protein kinase transmembrane receptor ROR2-like</fullName>
    </submittedName>
</protein>
<dbReference type="AlphaFoldDB" id="A0AAJ6VMB6"/>
<keyword evidence="2" id="KW-1185">Reference proteome</keyword>
<dbReference type="CTD" id="34367"/>
<name>A0AAJ6VMB6_9HYME</name>
<dbReference type="InterPro" id="IPR036179">
    <property type="entry name" value="Ig-like_dom_sf"/>
</dbReference>
<evidence type="ECO:0000259" key="1">
    <source>
        <dbReference type="PROSITE" id="PS50835"/>
    </source>
</evidence>
<feature type="domain" description="Ig-like" evidence="1">
    <location>
        <begin position="34"/>
        <end position="76"/>
    </location>
</feature>
<dbReference type="InterPro" id="IPR013098">
    <property type="entry name" value="Ig_I-set"/>
</dbReference>
<feature type="non-terminal residue" evidence="3">
    <location>
        <position position="76"/>
    </location>
</feature>
<reference evidence="3" key="1">
    <citation type="submission" date="2025-08" db="UniProtKB">
        <authorList>
            <consortium name="RefSeq"/>
        </authorList>
    </citation>
    <scope>IDENTIFICATION</scope>
</reference>
<organism evidence="2 3">
    <name type="scientific">Ceratosolen solmsi marchali</name>
    <dbReference type="NCBI Taxonomy" id="326594"/>
    <lineage>
        <taxon>Eukaryota</taxon>
        <taxon>Metazoa</taxon>
        <taxon>Ecdysozoa</taxon>
        <taxon>Arthropoda</taxon>
        <taxon>Hexapoda</taxon>
        <taxon>Insecta</taxon>
        <taxon>Pterygota</taxon>
        <taxon>Neoptera</taxon>
        <taxon>Endopterygota</taxon>
        <taxon>Hymenoptera</taxon>
        <taxon>Apocrita</taxon>
        <taxon>Proctotrupomorpha</taxon>
        <taxon>Chalcidoidea</taxon>
        <taxon>Agaonidae</taxon>
        <taxon>Agaoninae</taxon>
        <taxon>Ceratosolen</taxon>
    </lineage>
</organism>
<dbReference type="Pfam" id="PF07679">
    <property type="entry name" value="I-set"/>
    <property type="match status" value="1"/>
</dbReference>